<feature type="transmembrane region" description="Helical" evidence="6">
    <location>
        <begin position="16"/>
        <end position="33"/>
    </location>
</feature>
<feature type="transmembrane region" description="Helical" evidence="6">
    <location>
        <begin position="111"/>
        <end position="129"/>
    </location>
</feature>
<keyword evidence="6" id="KW-1133">Transmembrane helix</keyword>
<name>A0A4R2P2F5_9BACL</name>
<dbReference type="GO" id="GO:0046983">
    <property type="term" value="F:protein dimerization activity"/>
    <property type="evidence" value="ECO:0007669"/>
    <property type="project" value="InterPro"/>
</dbReference>
<evidence type="ECO:0000313" key="10">
    <source>
        <dbReference type="EMBL" id="TCP28737.1"/>
    </source>
</evidence>
<gene>
    <name evidence="10" type="ORF">EV207_11649</name>
</gene>
<comment type="catalytic activity">
    <reaction evidence="1">
        <text>ATP + protein L-histidine = ADP + protein N-phospho-L-histidine.</text>
        <dbReference type="EC" id="2.7.13.3"/>
    </reaction>
</comment>
<feature type="transmembrane region" description="Helical" evidence="6">
    <location>
        <begin position="135"/>
        <end position="152"/>
    </location>
</feature>
<dbReference type="InterPro" id="IPR036890">
    <property type="entry name" value="HATPase_C_sf"/>
</dbReference>
<dbReference type="EC" id="2.7.13.3" evidence="2"/>
<dbReference type="Pfam" id="PF07730">
    <property type="entry name" value="HisKA_3"/>
    <property type="match status" value="1"/>
</dbReference>
<feature type="domain" description="Signal transduction histidine kinase subgroup 3 dimerisation and phosphoacceptor" evidence="8">
    <location>
        <begin position="180"/>
        <end position="245"/>
    </location>
</feature>
<evidence type="ECO:0000256" key="3">
    <source>
        <dbReference type="ARBA" id="ARBA00022679"/>
    </source>
</evidence>
<accession>A0A4R2P2F5</accession>
<organism evidence="10 11">
    <name type="scientific">Scopulibacillus darangshiensis</name>
    <dbReference type="NCBI Taxonomy" id="442528"/>
    <lineage>
        <taxon>Bacteria</taxon>
        <taxon>Bacillati</taxon>
        <taxon>Bacillota</taxon>
        <taxon>Bacilli</taxon>
        <taxon>Bacillales</taxon>
        <taxon>Sporolactobacillaceae</taxon>
        <taxon>Scopulibacillus</taxon>
    </lineage>
</organism>
<dbReference type="PANTHER" id="PTHR24421">
    <property type="entry name" value="NITRATE/NITRITE SENSOR PROTEIN NARX-RELATED"/>
    <property type="match status" value="1"/>
</dbReference>
<dbReference type="CDD" id="cd16917">
    <property type="entry name" value="HATPase_UhpB-NarQ-NarX-like"/>
    <property type="match status" value="1"/>
</dbReference>
<reference evidence="10 11" key="1">
    <citation type="submission" date="2019-03" db="EMBL/GenBank/DDBJ databases">
        <title>Genomic Encyclopedia of Type Strains, Phase IV (KMG-IV): sequencing the most valuable type-strain genomes for metagenomic binning, comparative biology and taxonomic classification.</title>
        <authorList>
            <person name="Goeker M."/>
        </authorList>
    </citation>
    <scope>NUCLEOTIDE SEQUENCE [LARGE SCALE GENOMIC DNA]</scope>
    <source>
        <strain evidence="10 11">DSM 19377</strain>
    </source>
</reference>
<keyword evidence="4 10" id="KW-0418">Kinase</keyword>
<protein>
    <recommendedName>
        <fullName evidence="2">histidine kinase</fullName>
        <ecNumber evidence="2">2.7.13.3</ecNumber>
    </recommendedName>
</protein>
<dbReference type="InterPro" id="IPR011712">
    <property type="entry name" value="Sig_transdc_His_kin_sub3_dim/P"/>
</dbReference>
<dbReference type="PANTHER" id="PTHR24421:SF63">
    <property type="entry name" value="SENSOR HISTIDINE KINASE DESK"/>
    <property type="match status" value="1"/>
</dbReference>
<evidence type="ECO:0000256" key="6">
    <source>
        <dbReference type="SAM" id="Phobius"/>
    </source>
</evidence>
<dbReference type="InterPro" id="IPR056374">
    <property type="entry name" value="DesK/YvfT_N"/>
</dbReference>
<dbReference type="Gene3D" id="3.30.565.10">
    <property type="entry name" value="Histidine kinase-like ATPase, C-terminal domain"/>
    <property type="match status" value="1"/>
</dbReference>
<evidence type="ECO:0000256" key="5">
    <source>
        <dbReference type="ARBA" id="ARBA00023012"/>
    </source>
</evidence>
<feature type="transmembrane region" description="Helical" evidence="6">
    <location>
        <begin position="66"/>
        <end position="90"/>
    </location>
</feature>
<dbReference type="Pfam" id="PF23540">
    <property type="entry name" value="DesK_N"/>
    <property type="match status" value="1"/>
</dbReference>
<evidence type="ECO:0000313" key="11">
    <source>
        <dbReference type="Proteomes" id="UP000295416"/>
    </source>
</evidence>
<keyword evidence="6" id="KW-0472">Membrane</keyword>
<dbReference type="InterPro" id="IPR050482">
    <property type="entry name" value="Sensor_HK_TwoCompSys"/>
</dbReference>
<dbReference type="GO" id="GO:0000155">
    <property type="term" value="F:phosphorelay sensor kinase activity"/>
    <property type="evidence" value="ECO:0007669"/>
    <property type="project" value="InterPro"/>
</dbReference>
<evidence type="ECO:0000259" key="9">
    <source>
        <dbReference type="Pfam" id="PF23540"/>
    </source>
</evidence>
<dbReference type="SUPFAM" id="SSF55874">
    <property type="entry name" value="ATPase domain of HSP90 chaperone/DNA topoisomerase II/histidine kinase"/>
    <property type="match status" value="1"/>
</dbReference>
<dbReference type="RefSeq" id="WP_132746401.1">
    <property type="nucleotide sequence ID" value="NZ_SLXK01000016.1"/>
</dbReference>
<keyword evidence="3" id="KW-0808">Transferase</keyword>
<evidence type="ECO:0000256" key="1">
    <source>
        <dbReference type="ARBA" id="ARBA00000085"/>
    </source>
</evidence>
<evidence type="ECO:0000259" key="7">
    <source>
        <dbReference type="Pfam" id="PF02518"/>
    </source>
</evidence>
<dbReference type="EMBL" id="SLXK01000016">
    <property type="protein sequence ID" value="TCP28737.1"/>
    <property type="molecule type" value="Genomic_DNA"/>
</dbReference>
<feature type="domain" description="Histidine kinase/HSP90-like ATPase" evidence="7">
    <location>
        <begin position="283"/>
        <end position="365"/>
    </location>
</feature>
<keyword evidence="5" id="KW-0902">Two-component regulatory system</keyword>
<dbReference type="Gene3D" id="1.20.5.1930">
    <property type="match status" value="1"/>
</dbReference>
<evidence type="ECO:0000256" key="4">
    <source>
        <dbReference type="ARBA" id="ARBA00022777"/>
    </source>
</evidence>
<evidence type="ECO:0000256" key="2">
    <source>
        <dbReference type="ARBA" id="ARBA00012438"/>
    </source>
</evidence>
<feature type="transmembrane region" description="Helical" evidence="6">
    <location>
        <begin position="40"/>
        <end position="60"/>
    </location>
</feature>
<dbReference type="Pfam" id="PF02518">
    <property type="entry name" value="HATPase_c"/>
    <property type="match status" value="1"/>
</dbReference>
<proteinExistence type="predicted"/>
<dbReference type="AlphaFoldDB" id="A0A4R2P2F5"/>
<dbReference type="Proteomes" id="UP000295416">
    <property type="component" value="Unassembled WGS sequence"/>
</dbReference>
<evidence type="ECO:0000259" key="8">
    <source>
        <dbReference type="Pfam" id="PF07730"/>
    </source>
</evidence>
<dbReference type="InterPro" id="IPR003594">
    <property type="entry name" value="HATPase_dom"/>
</dbReference>
<keyword evidence="6" id="KW-0812">Transmembrane</keyword>
<dbReference type="OrthoDB" id="9797605at2"/>
<keyword evidence="11" id="KW-1185">Reference proteome</keyword>
<sequence length="379" mass="43633">MKENKGFQFFPRQFGFFPYVFLVYVILPIIYLIHENTIKLLTGFLLVAIFLLTYRQLYFAAGTRKFSYWLSLQLTVIFVLSTFYSPYNLFLGFFSANFIGWYTNKKAFNRALFAFIIVELVPLMIYAFVSDIRDLLFFIPFFIVMIMSPYGVKSMMRRVELEKQLDLANEQIKMLVKREERVRIARDLHDTLGHTLSLITLKSQLVEKLSMKDPERARKEAEEIEHTSRAALKQVRELVSDMRSVTIGEALLEMREILKASNISFCYQGVSKTDNVPALTQNILGMCLREAATNIVKHSRANHCHVVIRRSKREIEIIISDDGIGFGNKNVNGNGLKGMEERLALIEGSLSLTSHNGTELSLRVPIIIKQNTEEEVLCD</sequence>
<comment type="caution">
    <text evidence="10">The sequence shown here is derived from an EMBL/GenBank/DDBJ whole genome shotgun (WGS) entry which is preliminary data.</text>
</comment>
<feature type="domain" description="DesK/YvfT N-terminal" evidence="9">
    <location>
        <begin position="5"/>
        <end position="148"/>
    </location>
</feature>
<dbReference type="GO" id="GO:0016020">
    <property type="term" value="C:membrane"/>
    <property type="evidence" value="ECO:0007669"/>
    <property type="project" value="InterPro"/>
</dbReference>